<gene>
    <name evidence="1" type="ORF">SORBI_3001G247550</name>
</gene>
<name>A0A1Z5S779_SORBI</name>
<evidence type="ECO:0000313" key="2">
    <source>
        <dbReference type="Proteomes" id="UP000000768"/>
    </source>
</evidence>
<sequence length="109" mass="12366">MMCKILSGHKFSRDIMFIHPPIETAICRIYIHILQEHFNISVKLLSGPQMTRQTLRRARQVLWPVRQGREAASESADTSGNFGCIAGRKVLFFCCSNILAFAGVVDFCY</sequence>
<reference evidence="1 2" key="1">
    <citation type="journal article" date="2009" name="Nature">
        <title>The Sorghum bicolor genome and the diversification of grasses.</title>
        <authorList>
            <person name="Paterson A.H."/>
            <person name="Bowers J.E."/>
            <person name="Bruggmann R."/>
            <person name="Dubchak I."/>
            <person name="Grimwood J."/>
            <person name="Gundlach H."/>
            <person name="Haberer G."/>
            <person name="Hellsten U."/>
            <person name="Mitros T."/>
            <person name="Poliakov A."/>
            <person name="Schmutz J."/>
            <person name="Spannagl M."/>
            <person name="Tang H."/>
            <person name="Wang X."/>
            <person name="Wicker T."/>
            <person name="Bharti A.K."/>
            <person name="Chapman J."/>
            <person name="Feltus F.A."/>
            <person name="Gowik U."/>
            <person name="Grigoriev I.V."/>
            <person name="Lyons E."/>
            <person name="Maher C.A."/>
            <person name="Martis M."/>
            <person name="Narechania A."/>
            <person name="Otillar R.P."/>
            <person name="Penning B.W."/>
            <person name="Salamov A.A."/>
            <person name="Wang Y."/>
            <person name="Zhang L."/>
            <person name="Carpita N.C."/>
            <person name="Freeling M."/>
            <person name="Gingle A.R."/>
            <person name="Hash C.T."/>
            <person name="Keller B."/>
            <person name="Klein P."/>
            <person name="Kresovich S."/>
            <person name="McCann M.C."/>
            <person name="Ming R."/>
            <person name="Peterson D.G."/>
            <person name="Mehboob-ur-Rahman"/>
            <person name="Ware D."/>
            <person name="Westhoff P."/>
            <person name="Mayer K.F."/>
            <person name="Messing J."/>
            <person name="Rokhsar D.S."/>
        </authorList>
    </citation>
    <scope>NUCLEOTIDE SEQUENCE [LARGE SCALE GENOMIC DNA]</scope>
    <source>
        <strain evidence="2">cv. BTx623</strain>
    </source>
</reference>
<dbReference type="InParanoid" id="A0A1Z5S779"/>
<dbReference type="AlphaFoldDB" id="A0A1Z5S779"/>
<dbReference type="Gramene" id="OQU91778">
    <property type="protein sequence ID" value="OQU91778"/>
    <property type="gene ID" value="SORBI_3001G247550"/>
</dbReference>
<dbReference type="EMBL" id="CM000760">
    <property type="protein sequence ID" value="OQU91778.1"/>
    <property type="molecule type" value="Genomic_DNA"/>
</dbReference>
<accession>A0A1Z5S779</accession>
<protein>
    <submittedName>
        <fullName evidence="1">Uncharacterized protein</fullName>
    </submittedName>
</protein>
<reference evidence="2" key="2">
    <citation type="journal article" date="2018" name="Plant J.">
        <title>The Sorghum bicolor reference genome: improved assembly, gene annotations, a transcriptome atlas, and signatures of genome organization.</title>
        <authorList>
            <person name="McCormick R.F."/>
            <person name="Truong S.K."/>
            <person name="Sreedasyam A."/>
            <person name="Jenkins J."/>
            <person name="Shu S."/>
            <person name="Sims D."/>
            <person name="Kennedy M."/>
            <person name="Amirebrahimi M."/>
            <person name="Weers B.D."/>
            <person name="McKinley B."/>
            <person name="Mattison A."/>
            <person name="Morishige D.T."/>
            <person name="Grimwood J."/>
            <person name="Schmutz J."/>
            <person name="Mullet J.E."/>
        </authorList>
    </citation>
    <scope>NUCLEOTIDE SEQUENCE [LARGE SCALE GENOMIC DNA]</scope>
    <source>
        <strain evidence="2">cv. BTx623</strain>
    </source>
</reference>
<evidence type="ECO:0000313" key="1">
    <source>
        <dbReference type="EMBL" id="OQU91778.1"/>
    </source>
</evidence>
<dbReference type="Proteomes" id="UP000000768">
    <property type="component" value="Chromosome 1"/>
</dbReference>
<proteinExistence type="predicted"/>
<keyword evidence="2" id="KW-1185">Reference proteome</keyword>
<organism evidence="1 2">
    <name type="scientific">Sorghum bicolor</name>
    <name type="common">Sorghum</name>
    <name type="synonym">Sorghum vulgare</name>
    <dbReference type="NCBI Taxonomy" id="4558"/>
    <lineage>
        <taxon>Eukaryota</taxon>
        <taxon>Viridiplantae</taxon>
        <taxon>Streptophyta</taxon>
        <taxon>Embryophyta</taxon>
        <taxon>Tracheophyta</taxon>
        <taxon>Spermatophyta</taxon>
        <taxon>Magnoliopsida</taxon>
        <taxon>Liliopsida</taxon>
        <taxon>Poales</taxon>
        <taxon>Poaceae</taxon>
        <taxon>PACMAD clade</taxon>
        <taxon>Panicoideae</taxon>
        <taxon>Andropogonodae</taxon>
        <taxon>Andropogoneae</taxon>
        <taxon>Sorghinae</taxon>
        <taxon>Sorghum</taxon>
    </lineage>
</organism>